<protein>
    <submittedName>
        <fullName evidence="1">Uncharacterized protein</fullName>
    </submittedName>
</protein>
<sequence>MIISSRIIFIYIFYMFRNFPVITQLCNLKLFFEFPLITFRILFF</sequence>
<reference evidence="2" key="1">
    <citation type="journal article" date="2018" name="Nat. Plants">
        <title>Whole-genome landscape of Medicago truncatula symbiotic genes.</title>
        <authorList>
            <person name="Pecrix Y."/>
            <person name="Staton S.E."/>
            <person name="Sallet E."/>
            <person name="Lelandais-Briere C."/>
            <person name="Moreau S."/>
            <person name="Carrere S."/>
            <person name="Blein T."/>
            <person name="Jardinaud M.F."/>
            <person name="Latrasse D."/>
            <person name="Zouine M."/>
            <person name="Zahm M."/>
            <person name="Kreplak J."/>
            <person name="Mayjonade B."/>
            <person name="Satge C."/>
            <person name="Perez M."/>
            <person name="Cauet S."/>
            <person name="Marande W."/>
            <person name="Chantry-Darmon C."/>
            <person name="Lopez-Roques C."/>
            <person name="Bouchez O."/>
            <person name="Berard A."/>
            <person name="Debelle F."/>
            <person name="Munos S."/>
            <person name="Bendahmane A."/>
            <person name="Berges H."/>
            <person name="Niebel A."/>
            <person name="Buitink J."/>
            <person name="Frugier F."/>
            <person name="Benhamed M."/>
            <person name="Crespi M."/>
            <person name="Gouzy J."/>
            <person name="Gamas P."/>
        </authorList>
    </citation>
    <scope>NUCLEOTIDE SEQUENCE [LARGE SCALE GENOMIC DNA]</scope>
    <source>
        <strain evidence="2">cv. Jemalong A17</strain>
    </source>
</reference>
<comment type="caution">
    <text evidence="1">The sequence shown here is derived from an EMBL/GenBank/DDBJ whole genome shotgun (WGS) entry which is preliminary data.</text>
</comment>
<evidence type="ECO:0000313" key="2">
    <source>
        <dbReference type="Proteomes" id="UP000265566"/>
    </source>
</evidence>
<dbReference type="EMBL" id="PSQE01000007">
    <property type="protein sequence ID" value="RHN45531.1"/>
    <property type="molecule type" value="Genomic_DNA"/>
</dbReference>
<dbReference type="AlphaFoldDB" id="A0A396GZ82"/>
<accession>A0A396GZ82</accession>
<proteinExistence type="predicted"/>
<name>A0A396GZ82_MEDTR</name>
<organism evidence="1 2">
    <name type="scientific">Medicago truncatula</name>
    <name type="common">Barrel medic</name>
    <name type="synonym">Medicago tribuloides</name>
    <dbReference type="NCBI Taxonomy" id="3880"/>
    <lineage>
        <taxon>Eukaryota</taxon>
        <taxon>Viridiplantae</taxon>
        <taxon>Streptophyta</taxon>
        <taxon>Embryophyta</taxon>
        <taxon>Tracheophyta</taxon>
        <taxon>Spermatophyta</taxon>
        <taxon>Magnoliopsida</taxon>
        <taxon>eudicotyledons</taxon>
        <taxon>Gunneridae</taxon>
        <taxon>Pentapetalae</taxon>
        <taxon>rosids</taxon>
        <taxon>fabids</taxon>
        <taxon>Fabales</taxon>
        <taxon>Fabaceae</taxon>
        <taxon>Papilionoideae</taxon>
        <taxon>50 kb inversion clade</taxon>
        <taxon>NPAAA clade</taxon>
        <taxon>Hologalegina</taxon>
        <taxon>IRL clade</taxon>
        <taxon>Trifolieae</taxon>
        <taxon>Medicago</taxon>
    </lineage>
</organism>
<gene>
    <name evidence="1" type="ORF">MtrunA17_Chr7g0232291</name>
</gene>
<dbReference type="Proteomes" id="UP000265566">
    <property type="component" value="Chromosome 7"/>
</dbReference>
<evidence type="ECO:0000313" key="1">
    <source>
        <dbReference type="EMBL" id="RHN45531.1"/>
    </source>
</evidence>
<dbReference type="Gramene" id="rna39891">
    <property type="protein sequence ID" value="RHN45531.1"/>
    <property type="gene ID" value="gene39891"/>
</dbReference>